<organism evidence="6 7">
    <name type="scientific">Staphylococcus hyicus</name>
    <dbReference type="NCBI Taxonomy" id="1284"/>
    <lineage>
        <taxon>Bacteria</taxon>
        <taxon>Bacillati</taxon>
        <taxon>Bacillota</taxon>
        <taxon>Bacilli</taxon>
        <taxon>Bacillales</taxon>
        <taxon>Staphylococcaceae</taxon>
        <taxon>Staphylococcus</taxon>
    </lineage>
</organism>
<dbReference type="NCBIfam" id="NF009236">
    <property type="entry name" value="PRK12586.1"/>
    <property type="match status" value="1"/>
</dbReference>
<dbReference type="Pfam" id="PF03334">
    <property type="entry name" value="PhaG_MnhG_YufB"/>
    <property type="match status" value="1"/>
</dbReference>
<dbReference type="STRING" id="1284.SHYC_10550"/>
<keyword evidence="3" id="KW-0050">Antiport</keyword>
<keyword evidence="5" id="KW-1133">Transmembrane helix</keyword>
<dbReference type="NCBIfam" id="TIGR01300">
    <property type="entry name" value="CPA3_mnhG_phaG"/>
    <property type="match status" value="1"/>
</dbReference>
<dbReference type="Proteomes" id="UP000285625">
    <property type="component" value="Unassembled WGS sequence"/>
</dbReference>
<comment type="subcellular location">
    <subcellularLocation>
        <location evidence="1">Cell membrane</location>
        <topology evidence="1">Multi-pass membrane protein</topology>
    </subcellularLocation>
</comment>
<proteinExistence type="inferred from homology"/>
<keyword evidence="4" id="KW-0812">Transmembrane</keyword>
<dbReference type="InterPro" id="IPR005133">
    <property type="entry name" value="PhaG_MnhG_YufB"/>
</dbReference>
<gene>
    <name evidence="6" type="ORF">BUZ57_03425</name>
</gene>
<protein>
    <submittedName>
        <fullName evidence="6">Na+/H+ antiporter subunit G</fullName>
    </submittedName>
</protein>
<evidence type="ECO:0000256" key="5">
    <source>
        <dbReference type="ARBA" id="ARBA00022989"/>
    </source>
</evidence>
<evidence type="ECO:0000313" key="7">
    <source>
        <dbReference type="Proteomes" id="UP000285625"/>
    </source>
</evidence>
<keyword evidence="3" id="KW-0813">Transport</keyword>
<name>A0A0A8HRS2_STAHY</name>
<evidence type="ECO:0000313" key="6">
    <source>
        <dbReference type="EMBL" id="RIO46770.1"/>
    </source>
</evidence>
<dbReference type="HOGENOM" id="CLU_121334_0_3_9"/>
<dbReference type="AlphaFoldDB" id="A0A0A8HRS2"/>
<dbReference type="GeneID" id="41073880"/>
<dbReference type="NCBIfam" id="NF009314">
    <property type="entry name" value="PRK12674.1-2"/>
    <property type="match status" value="1"/>
</dbReference>
<dbReference type="EMBL" id="QXVO01000007">
    <property type="protein sequence ID" value="RIO46770.1"/>
    <property type="molecule type" value="Genomic_DNA"/>
</dbReference>
<evidence type="ECO:0000256" key="4">
    <source>
        <dbReference type="ARBA" id="ARBA00022692"/>
    </source>
</evidence>
<comment type="similarity">
    <text evidence="2">Belongs to the CPA3 antiporters (TC 2.A.63) subunit G family.</text>
</comment>
<dbReference type="PANTHER" id="PTHR34703:SF1">
    <property type="entry name" value="ANTIPORTER SUBUNIT MNHG2-RELATED"/>
    <property type="match status" value="1"/>
</dbReference>
<dbReference type="GO" id="GO:0005886">
    <property type="term" value="C:plasma membrane"/>
    <property type="evidence" value="ECO:0007669"/>
    <property type="project" value="UniProtKB-SubCell"/>
</dbReference>
<dbReference type="GO" id="GO:0015385">
    <property type="term" value="F:sodium:proton antiporter activity"/>
    <property type="evidence" value="ECO:0007669"/>
    <property type="project" value="TreeGrafter"/>
</dbReference>
<dbReference type="KEGG" id="shu:SHYC_10550"/>
<dbReference type="PANTHER" id="PTHR34703">
    <property type="entry name" value="ANTIPORTER SUBUNIT MNHG2-RELATED"/>
    <property type="match status" value="1"/>
</dbReference>
<evidence type="ECO:0000256" key="3">
    <source>
        <dbReference type="ARBA" id="ARBA00022449"/>
    </source>
</evidence>
<sequence>METINDIIKLFAAFLVFAGSIIALISAIGLVRFQDVFLRIHAATKASTLAVLLTLVGVFIYFIFEQGYVSVRTLLALVFINITSPVGGHLISRAAYRTGAYMYQKHVTNESDADLNKADLDAEAKRQIRVEKRAKRRKEVYSRLDED</sequence>
<dbReference type="RefSeq" id="WP_039646907.1">
    <property type="nucleotide sequence ID" value="NZ_CP008747.1"/>
</dbReference>
<comment type="caution">
    <text evidence="6">The sequence shown here is derived from an EMBL/GenBank/DDBJ whole genome shotgun (WGS) entry which is preliminary data.</text>
</comment>
<evidence type="ECO:0000256" key="2">
    <source>
        <dbReference type="ARBA" id="ARBA00008404"/>
    </source>
</evidence>
<accession>A0A0A8HRS2</accession>
<reference evidence="6 7" key="1">
    <citation type="journal article" date="2016" name="Front. Microbiol.">
        <title>Comprehensive Phylogenetic Analysis of Bovine Non-aureus Staphylococci Species Based on Whole-Genome Sequencing.</title>
        <authorList>
            <person name="Naushad S."/>
            <person name="Barkema H.W."/>
            <person name="Luby C."/>
            <person name="Condas L.A."/>
            <person name="Nobrega D.B."/>
            <person name="Carson D.A."/>
            <person name="De Buck J."/>
        </authorList>
    </citation>
    <scope>NUCLEOTIDE SEQUENCE [LARGE SCALE GENOMIC DNA]</scope>
    <source>
        <strain evidence="6 7">SNUC 5959</strain>
    </source>
</reference>
<keyword evidence="5" id="KW-0472">Membrane</keyword>
<evidence type="ECO:0000256" key="1">
    <source>
        <dbReference type="ARBA" id="ARBA00004651"/>
    </source>
</evidence>